<organism evidence="1 2">
    <name type="scientific">Adiantum capillus-veneris</name>
    <name type="common">Maidenhair fern</name>
    <dbReference type="NCBI Taxonomy" id="13818"/>
    <lineage>
        <taxon>Eukaryota</taxon>
        <taxon>Viridiplantae</taxon>
        <taxon>Streptophyta</taxon>
        <taxon>Embryophyta</taxon>
        <taxon>Tracheophyta</taxon>
        <taxon>Polypodiopsida</taxon>
        <taxon>Polypodiidae</taxon>
        <taxon>Polypodiales</taxon>
        <taxon>Pteridineae</taxon>
        <taxon>Pteridaceae</taxon>
        <taxon>Vittarioideae</taxon>
        <taxon>Adiantum</taxon>
    </lineage>
</organism>
<protein>
    <submittedName>
        <fullName evidence="1">Uncharacterized protein</fullName>
    </submittedName>
</protein>
<sequence>MALGRLIRSLTFGGESAVCAKRVESRKGELIASSMGSWKKGLLMVAYKHTWKSSSRNHQGKFFLWPLKARQAQSSREGPPFLPHIGSFPHVFSKPDVAFFSKALLLAKSLRRDVEKLGFVEGSCSCLVVRLLETTSSVEGVR</sequence>
<dbReference type="Proteomes" id="UP000886520">
    <property type="component" value="Chromosome 19"/>
</dbReference>
<proteinExistence type="predicted"/>
<comment type="caution">
    <text evidence="1">The sequence shown here is derived from an EMBL/GenBank/DDBJ whole genome shotgun (WGS) entry which is preliminary data.</text>
</comment>
<reference evidence="1" key="1">
    <citation type="submission" date="2021-01" db="EMBL/GenBank/DDBJ databases">
        <title>Adiantum capillus-veneris genome.</title>
        <authorList>
            <person name="Fang Y."/>
            <person name="Liao Q."/>
        </authorList>
    </citation>
    <scope>NUCLEOTIDE SEQUENCE</scope>
    <source>
        <strain evidence="1">H3</strain>
        <tissue evidence="1">Leaf</tissue>
    </source>
</reference>
<keyword evidence="2" id="KW-1185">Reference proteome</keyword>
<accession>A0A9D4UDB2</accession>
<dbReference type="AlphaFoldDB" id="A0A9D4UDB2"/>
<evidence type="ECO:0000313" key="1">
    <source>
        <dbReference type="EMBL" id="KAI5065174.1"/>
    </source>
</evidence>
<gene>
    <name evidence="1" type="ORF">GOP47_0019869</name>
</gene>
<dbReference type="EMBL" id="JABFUD020000019">
    <property type="protein sequence ID" value="KAI5065174.1"/>
    <property type="molecule type" value="Genomic_DNA"/>
</dbReference>
<name>A0A9D4UDB2_ADICA</name>
<evidence type="ECO:0000313" key="2">
    <source>
        <dbReference type="Proteomes" id="UP000886520"/>
    </source>
</evidence>